<keyword evidence="4" id="KW-0732">Signal</keyword>
<feature type="region of interest" description="Disordered" evidence="2">
    <location>
        <begin position="561"/>
        <end position="590"/>
    </location>
</feature>
<keyword evidence="1" id="KW-1015">Disulfide bond</keyword>
<feature type="compositionally biased region" description="Basic and acidic residues" evidence="2">
    <location>
        <begin position="563"/>
        <end position="577"/>
    </location>
</feature>
<dbReference type="PROSITE" id="PS01186">
    <property type="entry name" value="EGF_2"/>
    <property type="match status" value="1"/>
</dbReference>
<dbReference type="Proteomes" id="UP000694891">
    <property type="component" value="Unplaced"/>
</dbReference>
<gene>
    <name evidence="7" type="primary">nagpa</name>
</gene>
<reference evidence="7" key="1">
    <citation type="submission" date="2025-08" db="UniProtKB">
        <authorList>
            <consortium name="RefSeq"/>
        </authorList>
    </citation>
    <scope>IDENTIFICATION</scope>
</reference>
<feature type="disulfide bond" evidence="1">
    <location>
        <begin position="426"/>
        <end position="435"/>
    </location>
</feature>
<organism evidence="6 7">
    <name type="scientific">Stegastes partitus</name>
    <name type="common">bicolor damselfish</name>
    <dbReference type="NCBI Taxonomy" id="144197"/>
    <lineage>
        <taxon>Eukaryota</taxon>
        <taxon>Metazoa</taxon>
        <taxon>Chordata</taxon>
        <taxon>Craniata</taxon>
        <taxon>Vertebrata</taxon>
        <taxon>Euteleostomi</taxon>
        <taxon>Actinopterygii</taxon>
        <taxon>Neopterygii</taxon>
        <taxon>Teleostei</taxon>
        <taxon>Neoteleostei</taxon>
        <taxon>Acanthomorphata</taxon>
        <taxon>Ovalentaria</taxon>
        <taxon>Pomacentridae</taxon>
        <taxon>Stegastes</taxon>
    </lineage>
</organism>
<comment type="caution">
    <text evidence="1">Lacks conserved residue(s) required for the propagation of feature annotation.</text>
</comment>
<dbReference type="PROSITE" id="PS50026">
    <property type="entry name" value="EGF_3"/>
    <property type="match status" value="1"/>
</dbReference>
<dbReference type="InterPro" id="IPR000742">
    <property type="entry name" value="EGF"/>
</dbReference>
<dbReference type="Gene3D" id="2.170.300.10">
    <property type="entry name" value="Tie2 ligand-binding domain superfamily"/>
    <property type="match status" value="1"/>
</dbReference>
<dbReference type="SMART" id="SM00181">
    <property type="entry name" value="EGF"/>
    <property type="match status" value="3"/>
</dbReference>
<feature type="signal peptide" evidence="4">
    <location>
        <begin position="1"/>
        <end position="24"/>
    </location>
</feature>
<dbReference type="PANTHER" id="PTHR40446:SF2">
    <property type="entry name" value="N-ACETYLGLUCOSAMINE-1-PHOSPHODIESTER ALPHA-N-ACETYLGLUCOSAMINIDASE"/>
    <property type="match status" value="1"/>
</dbReference>
<feature type="compositionally biased region" description="Acidic residues" evidence="2">
    <location>
        <begin position="579"/>
        <end position="590"/>
    </location>
</feature>
<evidence type="ECO:0000259" key="5">
    <source>
        <dbReference type="PROSITE" id="PS50026"/>
    </source>
</evidence>
<keyword evidence="3" id="KW-1133">Transmembrane helix</keyword>
<dbReference type="SMART" id="SM00180">
    <property type="entry name" value="EGF_Lam"/>
    <property type="match status" value="1"/>
</dbReference>
<dbReference type="Pfam" id="PF23106">
    <property type="entry name" value="EGF_Teneurin"/>
    <property type="match status" value="1"/>
</dbReference>
<dbReference type="PROSITE" id="PS00022">
    <property type="entry name" value="EGF_1"/>
    <property type="match status" value="2"/>
</dbReference>
<dbReference type="CTD" id="51172"/>
<dbReference type="AlphaFoldDB" id="A0A9Y4K2K9"/>
<name>A0A9Y4K2K9_9TELE</name>
<keyword evidence="3" id="KW-0812">Transmembrane</keyword>
<dbReference type="Gene3D" id="2.10.25.10">
    <property type="entry name" value="Laminin"/>
    <property type="match status" value="1"/>
</dbReference>
<evidence type="ECO:0000256" key="3">
    <source>
        <dbReference type="SAM" id="Phobius"/>
    </source>
</evidence>
<evidence type="ECO:0000256" key="1">
    <source>
        <dbReference type="PROSITE-ProRule" id="PRU00076"/>
    </source>
</evidence>
<dbReference type="Pfam" id="PF09992">
    <property type="entry name" value="NAGPA"/>
    <property type="match status" value="1"/>
</dbReference>
<dbReference type="InterPro" id="IPR002049">
    <property type="entry name" value="LE_dom"/>
</dbReference>
<evidence type="ECO:0000313" key="6">
    <source>
        <dbReference type="Proteomes" id="UP000694891"/>
    </source>
</evidence>
<keyword evidence="6" id="KW-1185">Reference proteome</keyword>
<proteinExistence type="predicted"/>
<dbReference type="RefSeq" id="XP_008281401.1">
    <property type="nucleotide sequence ID" value="XM_008283179.1"/>
</dbReference>
<keyword evidence="1" id="KW-0245">EGF-like domain</keyword>
<feature type="domain" description="EGF-like" evidence="5">
    <location>
        <begin position="401"/>
        <end position="436"/>
    </location>
</feature>
<evidence type="ECO:0000256" key="2">
    <source>
        <dbReference type="SAM" id="MobiDB-lite"/>
    </source>
</evidence>
<feature type="transmembrane region" description="Helical" evidence="3">
    <location>
        <begin position="511"/>
        <end position="532"/>
    </location>
</feature>
<sequence length="590" mass="63825">MAAESVKCTCVWLLLWLCVRLSDTKHTRVSMDDDLLLPYADGHGPTHSHRHVRSCQPIAHGNTTHESHPSSNHSGRPVADSTLFASDVPGSSRWVYGHMTVVHDPLRTVSVLEPGGTGGCKMNHRVSVEETAAAAGCLYAQNAGFFNTHSGACLGNVVSDGRRVQDSGGVQNAQFGIRSDGSLVFGYLSQEDVLDESNPFVQLVSGVIWLLRDGEVYIKQSLEAECDKMQETGHLRTFVDVVSARTAVGHDAEGKLVLFHIDGQTGIRGMSLWEMAEALKKYGVINAINLDGGGSSTFVVNGSLASYPSDHCIPDSRWRCGRKVSTILCVHPPRCQPANCSGHGDCVDGHCRCQEGWQGVACDSSVCQTCGPHGLCLANGCVCDAGWRGKNCSQVCLPGFYGDGCSQTCSCNNDGSCNPIDGRCACPPGFHGDTCEHTCSPGFFGPACAQECHCDNLCPCDPQTGSCNVTLRGEANYTLHRAGHCLAKQMFTTWRQEEDANREQPYLTERMWLIVTFTLASLLSASLLVHIVQACRGRVASHFPERRDYSYVPLTDINGAASRSRDKAGASRERGFELDNSDSQDEIWSP</sequence>
<accession>A0A9Y4K2K9</accession>
<feature type="region of interest" description="Disordered" evidence="2">
    <location>
        <begin position="59"/>
        <end position="82"/>
    </location>
</feature>
<feature type="chain" id="PRO_5041434684" evidence="4">
    <location>
        <begin position="25"/>
        <end position="590"/>
    </location>
</feature>
<dbReference type="InterPro" id="IPR018711">
    <property type="entry name" value="NAGPA"/>
</dbReference>
<evidence type="ECO:0000313" key="7">
    <source>
        <dbReference type="RefSeq" id="XP_008281401.1"/>
    </source>
</evidence>
<dbReference type="PANTHER" id="PTHR40446">
    <property type="entry name" value="N-ACETYLGLUCOSAMINE-1-PHOSPHODIESTER ALPHA-N-ACETYLGLUCOSAMINIDASE"/>
    <property type="match status" value="1"/>
</dbReference>
<dbReference type="CDD" id="cd00055">
    <property type="entry name" value="EGF_Lam"/>
    <property type="match status" value="1"/>
</dbReference>
<dbReference type="GeneID" id="103358272"/>
<protein>
    <submittedName>
        <fullName evidence="7">N-acetylglucosamine-1-phosphodiester alpha-N-acetylglucosaminidase isoform X1</fullName>
    </submittedName>
</protein>
<dbReference type="GO" id="GO:0033299">
    <property type="term" value="P:secretion of lysosomal enzymes"/>
    <property type="evidence" value="ECO:0007669"/>
    <property type="project" value="TreeGrafter"/>
</dbReference>
<evidence type="ECO:0000256" key="4">
    <source>
        <dbReference type="SAM" id="SignalP"/>
    </source>
</evidence>
<keyword evidence="3" id="KW-0472">Membrane</keyword>